<protein>
    <submittedName>
        <fullName evidence="2">Catechol 2,3-dioxygenase</fullName>
    </submittedName>
</protein>
<dbReference type="Gene3D" id="3.10.180.10">
    <property type="entry name" value="2,3-Dihydroxybiphenyl 1,2-Dioxygenase, domain 1"/>
    <property type="match status" value="1"/>
</dbReference>
<dbReference type="PROSITE" id="PS51819">
    <property type="entry name" value="VOC"/>
    <property type="match status" value="1"/>
</dbReference>
<keyword evidence="2" id="KW-0560">Oxidoreductase</keyword>
<feature type="domain" description="VOC" evidence="1">
    <location>
        <begin position="4"/>
        <end position="133"/>
    </location>
</feature>
<dbReference type="PANTHER" id="PTHR36437:SF2">
    <property type="entry name" value="GLYOXALASE_BLEOMYCIN RESISTANCE PROTEIN_DIOXYGENASE"/>
    <property type="match status" value="1"/>
</dbReference>
<name>A0A1H4SML5_9ACTN</name>
<dbReference type="STRING" id="402596.SAMN04489844_2325"/>
<gene>
    <name evidence="2" type="ORF">SAMN04489844_2325</name>
</gene>
<dbReference type="EMBL" id="FNRT01000002">
    <property type="protein sequence ID" value="SEC45317.1"/>
    <property type="molecule type" value="Genomic_DNA"/>
</dbReference>
<dbReference type="OrthoDB" id="197463at2"/>
<accession>A0A1H4SML5</accession>
<dbReference type="Pfam" id="PF00903">
    <property type="entry name" value="Glyoxalase"/>
    <property type="match status" value="1"/>
</dbReference>
<dbReference type="InterPro" id="IPR037523">
    <property type="entry name" value="VOC_core"/>
</dbReference>
<evidence type="ECO:0000313" key="2">
    <source>
        <dbReference type="EMBL" id="SEC45317.1"/>
    </source>
</evidence>
<sequence>MITNISLVSVWVKDIDESLAFYTGVLGFEVGDDLQLGPDFRWCTVFHPKQPEVHLHLTTPSGPLPDYLIEAMRRAQDEGGLPGVGMDVDDCRATFEELRAKGVEFLQEPEERPYGVEALMRDNSGNWMVLVEKREFTPEDFEGVDLG</sequence>
<organism evidence="2 3">
    <name type="scientific">Nocardioides exalbidus</name>
    <dbReference type="NCBI Taxonomy" id="402596"/>
    <lineage>
        <taxon>Bacteria</taxon>
        <taxon>Bacillati</taxon>
        <taxon>Actinomycetota</taxon>
        <taxon>Actinomycetes</taxon>
        <taxon>Propionibacteriales</taxon>
        <taxon>Nocardioidaceae</taxon>
        <taxon>Nocardioides</taxon>
    </lineage>
</organism>
<dbReference type="GO" id="GO:0051213">
    <property type="term" value="F:dioxygenase activity"/>
    <property type="evidence" value="ECO:0007669"/>
    <property type="project" value="UniProtKB-KW"/>
</dbReference>
<proteinExistence type="predicted"/>
<dbReference type="PANTHER" id="PTHR36437">
    <property type="entry name" value="GLYOXALASE/BLEOMYCIN RESISTANCE PROTEIN/DIOXYGENASE"/>
    <property type="match status" value="1"/>
</dbReference>
<evidence type="ECO:0000259" key="1">
    <source>
        <dbReference type="PROSITE" id="PS51819"/>
    </source>
</evidence>
<dbReference type="AlphaFoldDB" id="A0A1H4SML5"/>
<dbReference type="InterPro" id="IPR004360">
    <property type="entry name" value="Glyas_Fos-R_dOase_dom"/>
</dbReference>
<dbReference type="Proteomes" id="UP000198742">
    <property type="component" value="Unassembled WGS sequence"/>
</dbReference>
<evidence type="ECO:0000313" key="3">
    <source>
        <dbReference type="Proteomes" id="UP000198742"/>
    </source>
</evidence>
<keyword evidence="2" id="KW-0223">Dioxygenase</keyword>
<reference evidence="3" key="1">
    <citation type="submission" date="2016-10" db="EMBL/GenBank/DDBJ databases">
        <authorList>
            <person name="Varghese N."/>
            <person name="Submissions S."/>
        </authorList>
    </citation>
    <scope>NUCLEOTIDE SEQUENCE [LARGE SCALE GENOMIC DNA]</scope>
    <source>
        <strain evidence="3">DSM 22017</strain>
    </source>
</reference>
<keyword evidence="3" id="KW-1185">Reference proteome</keyword>
<dbReference type="RefSeq" id="WP_090969243.1">
    <property type="nucleotide sequence ID" value="NZ_FNRT01000002.1"/>
</dbReference>
<dbReference type="SUPFAM" id="SSF54593">
    <property type="entry name" value="Glyoxalase/Bleomycin resistance protein/Dihydroxybiphenyl dioxygenase"/>
    <property type="match status" value="1"/>
</dbReference>
<dbReference type="InterPro" id="IPR029068">
    <property type="entry name" value="Glyas_Bleomycin-R_OHBP_Dase"/>
</dbReference>